<dbReference type="AlphaFoldDB" id="Q9N4K5"/>
<dbReference type="UCSC" id="C52E2.1">
    <property type="organism name" value="c. elegans"/>
</dbReference>
<evidence type="ECO:0000313" key="2">
    <source>
        <dbReference type="EMBL" id="CCD64686.1"/>
    </source>
</evidence>
<dbReference type="PANTHER" id="PTHR22899:SF0">
    <property type="entry name" value="F-BOX ASSOCIATED DOMAIN-CONTAINING PROTEIN-RELATED"/>
    <property type="match status" value="1"/>
</dbReference>
<accession>Q9N4K5</accession>
<dbReference type="AGR" id="WB:WBGene00016880"/>
<dbReference type="PaxDb" id="6239-C52E2.1"/>
<evidence type="ECO:0000313" key="3">
    <source>
        <dbReference type="Proteomes" id="UP000001940"/>
    </source>
</evidence>
<dbReference type="PANTHER" id="PTHR22899">
    <property type="entry name" value="CYCLIN-RELATED F-BOX FAMILY"/>
    <property type="match status" value="1"/>
</dbReference>
<name>Q9N4K5_CAEEL</name>
<evidence type="ECO:0000313" key="4">
    <source>
        <dbReference type="WormBase" id="C52E2.1"/>
    </source>
</evidence>
<dbReference type="PhylomeDB" id="Q9N4K5"/>
<dbReference type="WormBase" id="C52E2.1">
    <property type="protein sequence ID" value="CE25826"/>
    <property type="gene ID" value="WBGene00016880"/>
    <property type="gene designation" value="fbxb-95"/>
</dbReference>
<dbReference type="OrthoDB" id="5910378at2759"/>
<dbReference type="HOGENOM" id="CLU_028840_1_3_1"/>
<sequence>MSSPSFPVLRLPSKALRATLQNFAIIDLLSFSLVSPNSVRSLNIRAANVSVTLDFIEIFLVEAAGTHSMFYIKPKSHQNREFPIHPVCRWLNRNFSIEKIIKNFLVALNLLEVKQLRVSKEDATCGKLTGIKFKHVTMVERNRPIFDRFYRDSDSLTLYDRALLGEQTRAIFSENVNSLVLIPSFVVDFNDLLAINATKVDIGRSFTLSNLNLFLRHFINGSNPRLKEIHVSLKGNNLEDFKTTLLNSIKYWTSSISKTYEDGRSIDGLGFLRIDGVEVTIFVDPIRHSYELTC</sequence>
<feature type="domain" description="F-box" evidence="1">
    <location>
        <begin position="5"/>
        <end position="35"/>
    </location>
</feature>
<proteinExistence type="predicted"/>
<gene>
    <name evidence="2 4" type="primary">fbxb-95</name>
    <name evidence="4" type="ORF">C52E2.1</name>
    <name evidence="2" type="ORF">CELE_C52E2.1</name>
</gene>
<dbReference type="InterPro" id="IPR053222">
    <property type="entry name" value="Zygotic_Embryogenesis-Asso"/>
</dbReference>
<reference evidence="2 3" key="1">
    <citation type="journal article" date="1998" name="Science">
        <title>Genome sequence of the nematode C. elegans: a platform for investigating biology.</title>
        <authorList>
            <consortium name="The C. elegans sequencing consortium"/>
            <person name="Sulson J.E."/>
            <person name="Waterston R."/>
        </authorList>
    </citation>
    <scope>NUCLEOTIDE SEQUENCE [LARGE SCALE GENOMIC DNA]</scope>
    <source>
        <strain evidence="2 3">Bristol N2</strain>
    </source>
</reference>
<dbReference type="GeneID" id="183723"/>
<dbReference type="PROSITE" id="PS50181">
    <property type="entry name" value="FBOX"/>
    <property type="match status" value="1"/>
</dbReference>
<protein>
    <submittedName>
        <fullName evidence="2">F-box domain-containing protein</fullName>
    </submittedName>
</protein>
<dbReference type="InParanoid" id="Q9N4K5"/>
<dbReference type="CTD" id="183723"/>
<dbReference type="EMBL" id="BX284602">
    <property type="protein sequence ID" value="CCD64686.1"/>
    <property type="molecule type" value="Genomic_DNA"/>
</dbReference>
<keyword evidence="3" id="KW-1185">Reference proteome</keyword>
<dbReference type="STRING" id="6239.C52E2.1.1"/>
<evidence type="ECO:0000259" key="1">
    <source>
        <dbReference type="PROSITE" id="PS50181"/>
    </source>
</evidence>
<dbReference type="KEGG" id="cel:CELE_C52E2.1"/>
<dbReference type="InterPro" id="IPR012885">
    <property type="entry name" value="F-box_Sdz-33"/>
</dbReference>
<dbReference type="RefSeq" id="NP_494097.1">
    <property type="nucleotide sequence ID" value="NM_061696.4"/>
</dbReference>
<dbReference type="Proteomes" id="UP000001940">
    <property type="component" value="Chromosome II"/>
</dbReference>
<dbReference type="InterPro" id="IPR001810">
    <property type="entry name" value="F-box_dom"/>
</dbReference>
<dbReference type="Bgee" id="WBGene00016880">
    <property type="expression patterns" value="Expressed in embryo and 3 other cell types or tissues"/>
</dbReference>
<organism evidence="2 3">
    <name type="scientific">Caenorhabditis elegans</name>
    <dbReference type="NCBI Taxonomy" id="6239"/>
    <lineage>
        <taxon>Eukaryota</taxon>
        <taxon>Metazoa</taxon>
        <taxon>Ecdysozoa</taxon>
        <taxon>Nematoda</taxon>
        <taxon>Chromadorea</taxon>
        <taxon>Rhabditida</taxon>
        <taxon>Rhabditina</taxon>
        <taxon>Rhabditomorpha</taxon>
        <taxon>Rhabditoidea</taxon>
        <taxon>Rhabditidae</taxon>
        <taxon>Peloderinae</taxon>
        <taxon>Caenorhabditis</taxon>
    </lineage>
</organism>
<dbReference type="Pfam" id="PF07735">
    <property type="entry name" value="FBA_2"/>
    <property type="match status" value="1"/>
</dbReference>